<proteinExistence type="inferred from homology"/>
<feature type="signal peptide" evidence="5">
    <location>
        <begin position="1"/>
        <end position="23"/>
    </location>
</feature>
<comment type="caution">
    <text evidence="7">The sequence shown here is derived from an EMBL/GenBank/DDBJ whole genome shotgun (WGS) entry which is preliminary data.</text>
</comment>
<evidence type="ECO:0000259" key="6">
    <source>
        <dbReference type="Pfam" id="PF00884"/>
    </source>
</evidence>
<evidence type="ECO:0000256" key="1">
    <source>
        <dbReference type="ARBA" id="ARBA00008779"/>
    </source>
</evidence>
<keyword evidence="2" id="KW-0479">Metal-binding</keyword>
<evidence type="ECO:0000256" key="4">
    <source>
        <dbReference type="ARBA" id="ARBA00022837"/>
    </source>
</evidence>
<dbReference type="InterPro" id="IPR024607">
    <property type="entry name" value="Sulfatase_CS"/>
</dbReference>
<keyword evidence="8" id="KW-1185">Reference proteome</keyword>
<dbReference type="InterPro" id="IPR017850">
    <property type="entry name" value="Alkaline_phosphatase_core_sf"/>
</dbReference>
<dbReference type="Proteomes" id="UP001460202">
    <property type="component" value="Unassembled WGS sequence"/>
</dbReference>
<reference evidence="7 8" key="1">
    <citation type="submission" date="2024-03" db="EMBL/GenBank/DDBJ databases">
        <title>Human intestinal bacterial collection.</title>
        <authorList>
            <person name="Pauvert C."/>
            <person name="Hitch T.C.A."/>
            <person name="Clavel T."/>
        </authorList>
    </citation>
    <scope>NUCLEOTIDE SEQUENCE [LARGE SCALE GENOMIC DNA]</scope>
    <source>
        <strain evidence="7 8">CLA-KB-H122</strain>
    </source>
</reference>
<keyword evidence="4" id="KW-0106">Calcium</keyword>
<dbReference type="PROSITE" id="PS00523">
    <property type="entry name" value="SULFATASE_1"/>
    <property type="match status" value="1"/>
</dbReference>
<name>A0ABV1GXR7_9BACT</name>
<dbReference type="PANTHER" id="PTHR42693:SF53">
    <property type="entry name" value="ENDO-4-O-SULFATASE"/>
    <property type="match status" value="1"/>
</dbReference>
<keyword evidence="5" id="KW-0732">Signal</keyword>
<accession>A0ABV1GXR7</accession>
<organism evidence="7 8">
    <name type="scientific">Alistipes intestinihominis</name>
    <dbReference type="NCBI Taxonomy" id="3133172"/>
    <lineage>
        <taxon>Bacteria</taxon>
        <taxon>Pseudomonadati</taxon>
        <taxon>Bacteroidota</taxon>
        <taxon>Bacteroidia</taxon>
        <taxon>Bacteroidales</taxon>
        <taxon>Rikenellaceae</taxon>
        <taxon>Alistipes</taxon>
    </lineage>
</organism>
<dbReference type="InterPro" id="IPR050738">
    <property type="entry name" value="Sulfatase"/>
</dbReference>
<evidence type="ECO:0000313" key="7">
    <source>
        <dbReference type="EMBL" id="MEQ2545206.1"/>
    </source>
</evidence>
<dbReference type="RefSeq" id="WP_349094261.1">
    <property type="nucleotide sequence ID" value="NZ_JBBMFL010000010.1"/>
</dbReference>
<dbReference type="Pfam" id="PF00884">
    <property type="entry name" value="Sulfatase"/>
    <property type="match status" value="1"/>
</dbReference>
<evidence type="ECO:0000313" key="8">
    <source>
        <dbReference type="Proteomes" id="UP001460202"/>
    </source>
</evidence>
<dbReference type="PANTHER" id="PTHR42693">
    <property type="entry name" value="ARYLSULFATASE FAMILY MEMBER"/>
    <property type="match status" value="1"/>
</dbReference>
<keyword evidence="3" id="KW-0378">Hydrolase</keyword>
<dbReference type="SUPFAM" id="SSF53649">
    <property type="entry name" value="Alkaline phosphatase-like"/>
    <property type="match status" value="1"/>
</dbReference>
<evidence type="ECO:0000256" key="2">
    <source>
        <dbReference type="ARBA" id="ARBA00022723"/>
    </source>
</evidence>
<protein>
    <submittedName>
        <fullName evidence="7">Sulfatase-like hydrolase/transferase</fullName>
    </submittedName>
</protein>
<gene>
    <name evidence="7" type="ORF">WMO46_09630</name>
</gene>
<dbReference type="InterPro" id="IPR000917">
    <property type="entry name" value="Sulfatase_N"/>
</dbReference>
<dbReference type="Gene3D" id="3.40.720.10">
    <property type="entry name" value="Alkaline Phosphatase, subunit A"/>
    <property type="match status" value="1"/>
</dbReference>
<evidence type="ECO:0000256" key="3">
    <source>
        <dbReference type="ARBA" id="ARBA00022801"/>
    </source>
</evidence>
<feature type="domain" description="Sulfatase N-terminal" evidence="6">
    <location>
        <begin position="32"/>
        <end position="366"/>
    </location>
</feature>
<comment type="similarity">
    <text evidence="1">Belongs to the sulfatase family.</text>
</comment>
<feature type="chain" id="PRO_5045650227" evidence="5">
    <location>
        <begin position="24"/>
        <end position="521"/>
    </location>
</feature>
<sequence length="521" mass="59096">MNPVKIPLGATALLPLAVSTATGQETGASSKPNFVFIMTDQQRADLCGREGYPLDVTPFVDRMAGEGVWFDRAYTPAPISGPARVAFLTGRFPKATRVKSNHNIEDAVYEDDLFSFARRNGYRTALVGKNHAHLKPQDADCWRPYNHFAQQGRVDEKAKAFNRYLGTTDMYADYNPAPFGPEMQHPWRMVDDALAWIGNGDDKPFMMWLSFPEPHNPYQVSEPYYSMFPPEKLPPMRTDIRDLAVKGPEYELLHEMMSLGHAGYYEHLGRLRSNYHGMIRLIDDQIARFVEQLRKEGLYENTVFVVMSDHGDFAGEYGLMKKGVGLSDIVARVPFVWFGGPVPAQGLSHAHVSLVDVFPTFCEMAGGEIPEGVQGRSLANVIGGGDYPEEEFRSVMSEDGYGGQYYTKEDGTDYAREGATRKKPGFFDELNTWTQSGSSRCVRMGDWKLEFDMLGNGRMYNVRKDPSEMKNLYGNRKYAARQQELLAELLKWEIATDDPLPLPRQRYRFKRNPHNYLFCAE</sequence>
<evidence type="ECO:0000256" key="5">
    <source>
        <dbReference type="SAM" id="SignalP"/>
    </source>
</evidence>
<dbReference type="EMBL" id="JBBMFL010000010">
    <property type="protein sequence ID" value="MEQ2545206.1"/>
    <property type="molecule type" value="Genomic_DNA"/>
</dbReference>